<dbReference type="PANTHER" id="PTHR34575:SF1">
    <property type="entry name" value="PROTEIN PAM68, CHLOROPLASTIC"/>
    <property type="match status" value="1"/>
</dbReference>
<feature type="compositionally biased region" description="Basic residues" evidence="1">
    <location>
        <begin position="37"/>
        <end position="50"/>
    </location>
</feature>
<evidence type="ECO:0000256" key="1">
    <source>
        <dbReference type="SAM" id="MobiDB-lite"/>
    </source>
</evidence>
<keyword evidence="2" id="KW-0472">Membrane</keyword>
<dbReference type="InterPro" id="IPR021855">
    <property type="entry name" value="PAM68-like"/>
</dbReference>
<feature type="transmembrane region" description="Helical" evidence="2">
    <location>
        <begin position="108"/>
        <end position="130"/>
    </location>
</feature>
<sequence>MTMAMTIGVGGVLPRAARAPRASTLAARAPVCAQAAKRKGFGKKPAKPAKKSAPAEPAYDPKNPLGLTTVEQVPRVGAQQPAGDAQEAEREEPAEISPVVTDRILKRILTFTSAPLAVAFASPVFFYWANKIRDPPLDVPTSVVYLASLFTFGPALAGISYAIISCSYDPEREEPEGFLGSAEFARNLPEIVSQLRGGRR</sequence>
<name>A0A7R9TCM9_9VIRI</name>
<keyword evidence="2" id="KW-0812">Transmembrane</keyword>
<proteinExistence type="predicted"/>
<evidence type="ECO:0000256" key="2">
    <source>
        <dbReference type="SAM" id="Phobius"/>
    </source>
</evidence>
<feature type="transmembrane region" description="Helical" evidence="2">
    <location>
        <begin position="142"/>
        <end position="164"/>
    </location>
</feature>
<dbReference type="Pfam" id="PF11947">
    <property type="entry name" value="DUF3464"/>
    <property type="match status" value="1"/>
</dbReference>
<gene>
    <name evidence="3" type="ORF">PCOL08062_LOCUS1973</name>
</gene>
<evidence type="ECO:0000313" key="3">
    <source>
        <dbReference type="EMBL" id="CAD8231329.1"/>
    </source>
</evidence>
<accession>A0A7R9TCM9</accession>
<dbReference type="AlphaFoldDB" id="A0A7R9TCM9"/>
<keyword evidence="2" id="KW-1133">Transmembrane helix</keyword>
<organism evidence="3">
    <name type="scientific">Prasinoderma coloniale</name>
    <dbReference type="NCBI Taxonomy" id="156133"/>
    <lineage>
        <taxon>Eukaryota</taxon>
        <taxon>Viridiplantae</taxon>
        <taxon>Prasinodermophyta</taxon>
        <taxon>Prasinodermophyceae</taxon>
        <taxon>Prasinodermales</taxon>
        <taxon>Prasinodermaceae</taxon>
        <taxon>Prasinoderma</taxon>
    </lineage>
</organism>
<feature type="region of interest" description="Disordered" evidence="1">
    <location>
        <begin position="37"/>
        <end position="66"/>
    </location>
</feature>
<protein>
    <submittedName>
        <fullName evidence="3">Uncharacterized protein</fullName>
    </submittedName>
</protein>
<reference evidence="3" key="1">
    <citation type="submission" date="2021-01" db="EMBL/GenBank/DDBJ databases">
        <authorList>
            <person name="Corre E."/>
            <person name="Pelletier E."/>
            <person name="Niang G."/>
            <person name="Scheremetjew M."/>
            <person name="Finn R."/>
            <person name="Kale V."/>
            <person name="Holt S."/>
            <person name="Cochrane G."/>
            <person name="Meng A."/>
            <person name="Brown T."/>
            <person name="Cohen L."/>
        </authorList>
    </citation>
    <scope>NUCLEOTIDE SEQUENCE</scope>
    <source>
        <strain evidence="3">CCMP1413</strain>
    </source>
</reference>
<dbReference type="PANTHER" id="PTHR34575">
    <property type="entry name" value="PROTEIN PAM68, CHLOROPLASTIC"/>
    <property type="match status" value="1"/>
</dbReference>
<dbReference type="EMBL" id="HBDZ01002485">
    <property type="protein sequence ID" value="CAD8231329.1"/>
    <property type="molecule type" value="Transcribed_RNA"/>
</dbReference>
<feature type="region of interest" description="Disordered" evidence="1">
    <location>
        <begin position="76"/>
        <end position="95"/>
    </location>
</feature>